<dbReference type="AlphaFoldDB" id="A0A833TR92"/>
<dbReference type="Proteomes" id="UP000602510">
    <property type="component" value="Unassembled WGS sequence"/>
</dbReference>
<keyword evidence="2" id="KW-1185">Reference proteome</keyword>
<accession>A0A833TR92</accession>
<comment type="caution">
    <text evidence="1">The sequence shown here is derived from an EMBL/GenBank/DDBJ whole genome shotgun (WGS) entry which is preliminary data.</text>
</comment>
<name>A0A833TR92_PHYIN</name>
<proteinExistence type="predicted"/>
<evidence type="ECO:0000313" key="2">
    <source>
        <dbReference type="Proteomes" id="UP000602510"/>
    </source>
</evidence>
<reference evidence="1" key="1">
    <citation type="submission" date="2020-04" db="EMBL/GenBank/DDBJ databases">
        <title>Hybrid Assembly of Korean Phytophthora infestans isolates.</title>
        <authorList>
            <person name="Prokchorchik M."/>
            <person name="Lee Y."/>
            <person name="Seo J."/>
            <person name="Cho J.-H."/>
            <person name="Park Y.-E."/>
            <person name="Jang D.-C."/>
            <person name="Im J.-S."/>
            <person name="Choi J.-G."/>
            <person name="Park H.-J."/>
            <person name="Lee G.-B."/>
            <person name="Lee Y.-G."/>
            <person name="Hong S.-Y."/>
            <person name="Cho K."/>
            <person name="Sohn K.H."/>
        </authorList>
    </citation>
    <scope>NUCLEOTIDE SEQUENCE</scope>
    <source>
        <strain evidence="1">KR_1_A1</strain>
    </source>
</reference>
<organism evidence="1 2">
    <name type="scientific">Phytophthora infestans</name>
    <name type="common">Potato late blight agent</name>
    <name type="synonym">Botrytis infestans</name>
    <dbReference type="NCBI Taxonomy" id="4787"/>
    <lineage>
        <taxon>Eukaryota</taxon>
        <taxon>Sar</taxon>
        <taxon>Stramenopiles</taxon>
        <taxon>Oomycota</taxon>
        <taxon>Peronosporomycetes</taxon>
        <taxon>Peronosporales</taxon>
        <taxon>Peronosporaceae</taxon>
        <taxon>Phytophthora</taxon>
    </lineage>
</organism>
<evidence type="ECO:0000313" key="1">
    <source>
        <dbReference type="EMBL" id="KAF4045191.1"/>
    </source>
</evidence>
<gene>
    <name evidence="1" type="ORF">GN244_ATG02575</name>
</gene>
<sequence length="111" mass="11994">MKRVRGCRILDAGGTAASVGPGCARSIWPLRVWAAGEVQRDARPQLCSARAPRLHADKCHKRGRVRGFSSSEDTLVEPVALSDVSVNKVAETIARLAVRVLYSDGRLSGIR</sequence>
<dbReference type="EMBL" id="WSZM01000055">
    <property type="protein sequence ID" value="KAF4045191.1"/>
    <property type="molecule type" value="Genomic_DNA"/>
</dbReference>
<protein>
    <submittedName>
        <fullName evidence="1">Uncharacterized protein</fullName>
    </submittedName>
</protein>